<evidence type="ECO:0000313" key="5">
    <source>
        <dbReference type="EMBL" id="PKB25412.1"/>
    </source>
</evidence>
<dbReference type="Proteomes" id="UP000232587">
    <property type="component" value="Unassembled WGS sequence"/>
</dbReference>
<keyword evidence="6" id="KW-1185">Reference proteome</keyword>
<keyword evidence="4" id="KW-0732">Signal</keyword>
<dbReference type="PROSITE" id="PS51257">
    <property type="entry name" value="PROKAR_LIPOPROTEIN"/>
    <property type="match status" value="1"/>
</dbReference>
<reference evidence="5 6" key="1">
    <citation type="submission" date="2017-11" db="EMBL/GenBank/DDBJ databases">
        <title>Genomic Encyclopedia of Type Strains, Phase III (KMG-III): the genomes of soil and plant-associated and newly described type strains.</title>
        <authorList>
            <person name="Whitman W."/>
        </authorList>
    </citation>
    <scope>NUCLEOTIDE SEQUENCE [LARGE SCALE GENOMIC DNA]</scope>
    <source>
        <strain evidence="5 6">CGMCC 1.12274</strain>
    </source>
</reference>
<dbReference type="OrthoDB" id="7487699at2"/>
<name>A0A2N0I2K3_9SPHN</name>
<dbReference type="InterPro" id="IPR011990">
    <property type="entry name" value="TPR-like_helical_dom_sf"/>
</dbReference>
<dbReference type="PANTHER" id="PTHR45586:SF1">
    <property type="entry name" value="LIPOPOLYSACCHARIDE ASSEMBLY PROTEIN B"/>
    <property type="match status" value="1"/>
</dbReference>
<sequence length="505" mass="52981">MKKLILLAALLALASCADSPEDRLTKAQEAFAANDYPAARIHLAAALAKKPGDQAMLALQARTLLALGDGEGARVAIEQLAGSKAPTGELAEMAGEAALLRAKPDLAVAALAGLDSVEAERIRALAAIQQEDNRTAIIHFERGLAEGGNARLLADYARFKLIAGDVAGATELAAKAASIAPHSIDTLLIAGQLAVRRGDLKSALDLYEDAARRYPSSLAALIGKAAVLGDLGRRDEMKAVLDRAAAFAPRAGGILFLRAKAAAQGKDWAGVRAIVQPVETGLDQIDPVRLIYGEALLRLGQVELATAQFEPIVRSVPGNRDARRLLGEARLASGDAKGAMEVLRPVADLPFAVKDELALMAKAARAAGDPAAARYEARSRQPEPQALGRDLATGDAAMKAGNWAGASAAYQRLLDNTDGTSVVVLNNMAYAQAMLGNFNRARTLADRALKLAPDNASVLDTAGWVRIKSGQDVENGKRLLRKGAQQAPGNMTIRAHLAEAERAKP</sequence>
<evidence type="ECO:0000256" key="3">
    <source>
        <dbReference type="PROSITE-ProRule" id="PRU00339"/>
    </source>
</evidence>
<feature type="signal peptide" evidence="4">
    <location>
        <begin position="1"/>
        <end position="17"/>
    </location>
</feature>
<dbReference type="EMBL" id="PHUF01000002">
    <property type="protein sequence ID" value="PKB25412.1"/>
    <property type="molecule type" value="Genomic_DNA"/>
</dbReference>
<dbReference type="Pfam" id="PF13432">
    <property type="entry name" value="TPR_16"/>
    <property type="match status" value="3"/>
</dbReference>
<dbReference type="Gene3D" id="1.25.40.10">
    <property type="entry name" value="Tetratricopeptide repeat domain"/>
    <property type="match status" value="3"/>
</dbReference>
<feature type="repeat" description="TPR" evidence="3">
    <location>
        <begin position="184"/>
        <end position="217"/>
    </location>
</feature>
<accession>A0A2N0I2K3</accession>
<organism evidence="5 6">
    <name type="scientific">Novosphingobium kunmingense</name>
    <dbReference type="NCBI Taxonomy" id="1211806"/>
    <lineage>
        <taxon>Bacteria</taxon>
        <taxon>Pseudomonadati</taxon>
        <taxon>Pseudomonadota</taxon>
        <taxon>Alphaproteobacteria</taxon>
        <taxon>Sphingomonadales</taxon>
        <taxon>Sphingomonadaceae</taxon>
        <taxon>Novosphingobium</taxon>
    </lineage>
</organism>
<dbReference type="PROSITE" id="PS50005">
    <property type="entry name" value="TPR"/>
    <property type="match status" value="2"/>
</dbReference>
<protein>
    <submittedName>
        <fullName evidence="5">Tetratricopeptide repeat protein</fullName>
    </submittedName>
</protein>
<dbReference type="RefSeq" id="WP_100865854.1">
    <property type="nucleotide sequence ID" value="NZ_PHUF01000002.1"/>
</dbReference>
<feature type="repeat" description="TPR" evidence="3">
    <location>
        <begin position="422"/>
        <end position="455"/>
    </location>
</feature>
<dbReference type="SUPFAM" id="SSF48452">
    <property type="entry name" value="TPR-like"/>
    <property type="match status" value="2"/>
</dbReference>
<dbReference type="InterPro" id="IPR019734">
    <property type="entry name" value="TPR_rpt"/>
</dbReference>
<feature type="chain" id="PRO_5014955458" evidence="4">
    <location>
        <begin position="18"/>
        <end position="505"/>
    </location>
</feature>
<dbReference type="Pfam" id="PF07719">
    <property type="entry name" value="TPR_2"/>
    <property type="match status" value="1"/>
</dbReference>
<dbReference type="SMART" id="SM00028">
    <property type="entry name" value="TPR"/>
    <property type="match status" value="5"/>
</dbReference>
<evidence type="ECO:0000256" key="2">
    <source>
        <dbReference type="ARBA" id="ARBA00022803"/>
    </source>
</evidence>
<evidence type="ECO:0000256" key="4">
    <source>
        <dbReference type="SAM" id="SignalP"/>
    </source>
</evidence>
<dbReference type="InterPro" id="IPR013105">
    <property type="entry name" value="TPR_2"/>
</dbReference>
<proteinExistence type="predicted"/>
<dbReference type="InterPro" id="IPR051012">
    <property type="entry name" value="CellSynth/LPSAsmb/PSIAsmb"/>
</dbReference>
<comment type="caution">
    <text evidence="5">The sequence shown here is derived from an EMBL/GenBank/DDBJ whole genome shotgun (WGS) entry which is preliminary data.</text>
</comment>
<gene>
    <name evidence="5" type="ORF">B0I00_0611</name>
</gene>
<dbReference type="AlphaFoldDB" id="A0A2N0I2K3"/>
<dbReference type="PANTHER" id="PTHR45586">
    <property type="entry name" value="TPR REPEAT-CONTAINING PROTEIN PA4667"/>
    <property type="match status" value="1"/>
</dbReference>
<evidence type="ECO:0000313" key="6">
    <source>
        <dbReference type="Proteomes" id="UP000232587"/>
    </source>
</evidence>
<keyword evidence="1" id="KW-0677">Repeat</keyword>
<evidence type="ECO:0000256" key="1">
    <source>
        <dbReference type="ARBA" id="ARBA00022737"/>
    </source>
</evidence>
<keyword evidence="2 3" id="KW-0802">TPR repeat</keyword>